<organism evidence="2 3">
    <name type="scientific">Phytophthora fragariaefolia</name>
    <dbReference type="NCBI Taxonomy" id="1490495"/>
    <lineage>
        <taxon>Eukaryota</taxon>
        <taxon>Sar</taxon>
        <taxon>Stramenopiles</taxon>
        <taxon>Oomycota</taxon>
        <taxon>Peronosporomycetes</taxon>
        <taxon>Peronosporales</taxon>
        <taxon>Peronosporaceae</taxon>
        <taxon>Phytophthora</taxon>
    </lineage>
</organism>
<keyword evidence="3" id="KW-1185">Reference proteome</keyword>
<accession>A0A9W7CYB0</accession>
<dbReference type="Pfam" id="PF07727">
    <property type="entry name" value="RVT_2"/>
    <property type="match status" value="1"/>
</dbReference>
<name>A0A9W7CYB0_9STRA</name>
<evidence type="ECO:0000313" key="3">
    <source>
        <dbReference type="Proteomes" id="UP001165121"/>
    </source>
</evidence>
<protein>
    <submittedName>
        <fullName evidence="2">Unnamed protein product</fullName>
    </submittedName>
</protein>
<dbReference type="InterPro" id="IPR013103">
    <property type="entry name" value="RVT_2"/>
</dbReference>
<sequence>MGFTRCHKAFCIDVQKVGVEWLIVVIYVDALTIMSRNMSLINRLKAELSNRFKLKDLGDILKMEVHRNRHQRVMMISQRKYIAELITKYKLSESAPVMTPQVPGLVLEPETKLSAEQIAAEPPFDYTGTVGSLEYLVRGTRPDIANAVR</sequence>
<gene>
    <name evidence="2" type="ORF">Pfra01_001626200</name>
</gene>
<reference evidence="2" key="1">
    <citation type="submission" date="2023-04" db="EMBL/GenBank/DDBJ databases">
        <title>Phytophthora fragariaefolia NBRC 109709.</title>
        <authorList>
            <person name="Ichikawa N."/>
            <person name="Sato H."/>
            <person name="Tonouchi N."/>
        </authorList>
    </citation>
    <scope>NUCLEOTIDE SEQUENCE</scope>
    <source>
        <strain evidence="2">NBRC 109709</strain>
    </source>
</reference>
<dbReference type="Proteomes" id="UP001165121">
    <property type="component" value="Unassembled WGS sequence"/>
</dbReference>
<evidence type="ECO:0000313" key="2">
    <source>
        <dbReference type="EMBL" id="GMF45431.1"/>
    </source>
</evidence>
<evidence type="ECO:0000259" key="1">
    <source>
        <dbReference type="Pfam" id="PF07727"/>
    </source>
</evidence>
<comment type="caution">
    <text evidence="2">The sequence shown here is derived from an EMBL/GenBank/DDBJ whole genome shotgun (WGS) entry which is preliminary data.</text>
</comment>
<feature type="domain" description="Reverse transcriptase Ty1/copia-type" evidence="1">
    <location>
        <begin position="3"/>
        <end position="102"/>
    </location>
</feature>
<proteinExistence type="predicted"/>
<dbReference type="AlphaFoldDB" id="A0A9W7CYB0"/>
<dbReference type="OrthoDB" id="1305759at2759"/>
<dbReference type="EMBL" id="BSXT01001817">
    <property type="protein sequence ID" value="GMF45431.1"/>
    <property type="molecule type" value="Genomic_DNA"/>
</dbReference>